<organism evidence="1 2">
    <name type="scientific">Streptomyces bobili</name>
    <dbReference type="NCBI Taxonomy" id="67280"/>
    <lineage>
        <taxon>Bacteria</taxon>
        <taxon>Bacillati</taxon>
        <taxon>Actinomycetota</taxon>
        <taxon>Actinomycetes</taxon>
        <taxon>Kitasatosporales</taxon>
        <taxon>Streptomycetaceae</taxon>
        <taxon>Streptomyces</taxon>
    </lineage>
</organism>
<proteinExistence type="predicted"/>
<evidence type="ECO:0000313" key="1">
    <source>
        <dbReference type="EMBL" id="WUN89842.1"/>
    </source>
</evidence>
<dbReference type="InterPro" id="IPR046300">
    <property type="entry name" value="DUF6415"/>
</dbReference>
<dbReference type="Proteomes" id="UP001432071">
    <property type="component" value="Chromosome"/>
</dbReference>
<sequence length="132" mass="14919">MAAVTLDVATQLLSRRTADDHDTLGTILHSLRRSLASEAIDEQTYDDLEAVLGPYADIAPREARAIVKRFREATTKLVELVPYLVRPYPVDEMRRLIYQSAEHPRLEDELSHLRRLALAILTILDLMGDNAP</sequence>
<gene>
    <name evidence="1" type="ORF">OHT53_29050</name>
</gene>
<dbReference type="GeneID" id="93765114"/>
<dbReference type="RefSeq" id="WP_328736572.1">
    <property type="nucleotide sequence ID" value="NZ_CP108038.1"/>
</dbReference>
<accession>A0ABZ1R563</accession>
<keyword evidence="2" id="KW-1185">Reference proteome</keyword>
<evidence type="ECO:0000313" key="2">
    <source>
        <dbReference type="Proteomes" id="UP001432071"/>
    </source>
</evidence>
<dbReference type="Pfam" id="PF19979">
    <property type="entry name" value="DUF6415"/>
    <property type="match status" value="1"/>
</dbReference>
<dbReference type="EMBL" id="CP108038">
    <property type="protein sequence ID" value="WUN89842.1"/>
    <property type="molecule type" value="Genomic_DNA"/>
</dbReference>
<protein>
    <submittedName>
        <fullName evidence="1">Uncharacterized protein</fullName>
    </submittedName>
</protein>
<name>A0ABZ1R563_9ACTN</name>
<reference evidence="1" key="1">
    <citation type="submission" date="2022-10" db="EMBL/GenBank/DDBJ databases">
        <title>The complete genomes of actinobacterial strains from the NBC collection.</title>
        <authorList>
            <person name="Joergensen T.S."/>
            <person name="Alvarez Arevalo M."/>
            <person name="Sterndorff E.B."/>
            <person name="Faurdal D."/>
            <person name="Vuksanovic O."/>
            <person name="Mourched A.-S."/>
            <person name="Charusanti P."/>
            <person name="Shaw S."/>
            <person name="Blin K."/>
            <person name="Weber T."/>
        </authorList>
    </citation>
    <scope>NUCLEOTIDE SEQUENCE</scope>
    <source>
        <strain evidence="1">NBC_00302</strain>
    </source>
</reference>